<dbReference type="Proteomes" id="UP001178507">
    <property type="component" value="Unassembled WGS sequence"/>
</dbReference>
<dbReference type="InterPro" id="IPR029063">
    <property type="entry name" value="SAM-dependent_MTases_sf"/>
</dbReference>
<comment type="caution">
    <text evidence="2">The sequence shown here is derived from an EMBL/GenBank/DDBJ whole genome shotgun (WGS) entry which is preliminary data.</text>
</comment>
<dbReference type="EMBL" id="CAUJNA010003805">
    <property type="protein sequence ID" value="CAJ1410073.1"/>
    <property type="molecule type" value="Genomic_DNA"/>
</dbReference>
<organism evidence="2 3">
    <name type="scientific">Effrenium voratum</name>
    <dbReference type="NCBI Taxonomy" id="2562239"/>
    <lineage>
        <taxon>Eukaryota</taxon>
        <taxon>Sar</taxon>
        <taxon>Alveolata</taxon>
        <taxon>Dinophyceae</taxon>
        <taxon>Suessiales</taxon>
        <taxon>Symbiodiniaceae</taxon>
        <taxon>Effrenium</taxon>
    </lineage>
</organism>
<feature type="domain" description="DOT1" evidence="1">
    <location>
        <begin position="568"/>
        <end position="685"/>
    </location>
</feature>
<reference evidence="2" key="1">
    <citation type="submission" date="2023-08" db="EMBL/GenBank/DDBJ databases">
        <authorList>
            <person name="Chen Y."/>
            <person name="Shah S."/>
            <person name="Dougan E. K."/>
            <person name="Thang M."/>
            <person name="Chan C."/>
        </authorList>
    </citation>
    <scope>NUCLEOTIDE SEQUENCE</scope>
</reference>
<dbReference type="Gene3D" id="3.40.50.150">
    <property type="entry name" value="Vaccinia Virus protein VP39"/>
    <property type="match status" value="1"/>
</dbReference>
<dbReference type="AlphaFoldDB" id="A0AA36JPK9"/>
<evidence type="ECO:0000259" key="1">
    <source>
        <dbReference type="Pfam" id="PF08123"/>
    </source>
</evidence>
<dbReference type="SUPFAM" id="SSF54236">
    <property type="entry name" value="Ubiquitin-like"/>
    <property type="match status" value="1"/>
</dbReference>
<evidence type="ECO:0000313" key="3">
    <source>
        <dbReference type="Proteomes" id="UP001178507"/>
    </source>
</evidence>
<dbReference type="GO" id="GO:0031151">
    <property type="term" value="F:histone H3K79 methyltransferase activity"/>
    <property type="evidence" value="ECO:0007669"/>
    <property type="project" value="InterPro"/>
</dbReference>
<dbReference type="SUPFAM" id="SSF50985">
    <property type="entry name" value="RCC1/BLIP-II"/>
    <property type="match status" value="1"/>
</dbReference>
<accession>A0AA36JPK9</accession>
<dbReference type="Gene3D" id="2.130.10.30">
    <property type="entry name" value="Regulator of chromosome condensation 1/beta-lactamase-inhibitor protein II"/>
    <property type="match status" value="2"/>
</dbReference>
<dbReference type="InterPro" id="IPR025789">
    <property type="entry name" value="DOT1_dom"/>
</dbReference>
<dbReference type="Pfam" id="PF08123">
    <property type="entry name" value="DOT1"/>
    <property type="match status" value="1"/>
</dbReference>
<name>A0AA36JPK9_9DINO</name>
<gene>
    <name evidence="2" type="ORF">EVOR1521_LOCUS31008</name>
</gene>
<dbReference type="InterPro" id="IPR029071">
    <property type="entry name" value="Ubiquitin-like_domsf"/>
</dbReference>
<keyword evidence="3" id="KW-1185">Reference proteome</keyword>
<protein>
    <recommendedName>
        <fullName evidence="1">DOT1 domain-containing protein</fullName>
    </recommendedName>
</protein>
<evidence type="ECO:0000313" key="2">
    <source>
        <dbReference type="EMBL" id="CAJ1410073.1"/>
    </source>
</evidence>
<dbReference type="InterPro" id="IPR009091">
    <property type="entry name" value="RCC1/BLIP-II"/>
</dbReference>
<sequence>MSPRDEIFPLPAKDAFEEGAFEVRLHGRYPSRVRVLGRWSMESGKGFRFNVDVAPSEQLELSQICEVKATSSGTQLIRSLLCEGGFMSATLRWGDFEDGTVKALRLHMHMLEMEARAWASCHKFPLIEVWRGLRENCPWAQKGAENSVAAYRFGPGHAAAAAAEVWPLFDPGDFEPAVWHGFSIEVSPATPISELKAAAQQHFKRRLKLIANGQQLDLTGTVTEARLRDGDVVVAIAQLGKLATNERVFALNGSDGEVVTWGDPDSGGDSSQVQEQLTNTQHIQATDLAFAAILEVVTWGDPDSGGDSSKVQEQLRNVWHIQATSCAFAAILESGSVVTWDDPDSCGDSSKVQEQLRNVWHIQATSCAFAAILESGSVVTWDDPDSCGDSSKVQEQLRNVRHIQATLRAFAAILESRAVVTWGYVDFGGGSRQVQEQLTNVLQIQATVRAFAAILESGAVVTWGDPGWGGDSSQVQEQLRNVLLIQATSCAFAAILESGAVVTWGDPEYGGDSSQVQRHCRSLAEALDQPRPHVQLQGALQEGNVQVEAFAYLLDRVCRRGVGDIFRRFVDLGSGRGLAVLIAHALFPFRDCVGVEICKEFNDSARSLAKRYADTGLAKFSKAKKKLDPTSMFVEGDLRDFDWSDASVAFANCVTWPVTLVAAMARKALRLRVGAVLLTSKRFPNDVMRGFDFRGEACMGDWTPYAVELWAYQRI</sequence>
<dbReference type="SUPFAM" id="SSF53335">
    <property type="entry name" value="S-adenosyl-L-methionine-dependent methyltransferases"/>
    <property type="match status" value="1"/>
</dbReference>
<proteinExistence type="predicted"/>